<reference evidence="2" key="1">
    <citation type="submission" date="2022-08" db="EMBL/GenBank/DDBJ databases">
        <authorList>
            <consortium name="DOE Joint Genome Institute"/>
            <person name="Min B."/>
            <person name="Riley R."/>
            <person name="Sierra-Patev S."/>
            <person name="Naranjo-Ortiz M."/>
            <person name="Looney B."/>
            <person name="Konkel Z."/>
            <person name="Slot J.C."/>
            <person name="Sakamoto Y."/>
            <person name="Steenwyk J.L."/>
            <person name="Rokas A."/>
            <person name="Carro J."/>
            <person name="Camarero S."/>
            <person name="Ferreira P."/>
            <person name="Molpeceres G."/>
            <person name="Ruiz-Duenas F.J."/>
            <person name="Serrano A."/>
            <person name="Henrissat B."/>
            <person name="Drula E."/>
            <person name="Hughes K.W."/>
            <person name="Mata J.L."/>
            <person name="Ishikawa N.K."/>
            <person name="Vargas-Isla R."/>
            <person name="Ushijima S."/>
            <person name="Smith C.A."/>
            <person name="Ahrendt S."/>
            <person name="Andreopoulos W."/>
            <person name="He G."/>
            <person name="Labutti K."/>
            <person name="Lipzen A."/>
            <person name="Ng V."/>
            <person name="Sandor L."/>
            <person name="Barry K."/>
            <person name="Martinez A.T."/>
            <person name="Xiao Y."/>
            <person name="Gibbons J.G."/>
            <person name="Terashima K."/>
            <person name="Hibbett D.S."/>
            <person name="Grigoriev I.V."/>
        </authorList>
    </citation>
    <scope>NUCLEOTIDE SEQUENCE</scope>
    <source>
        <strain evidence="2">TFB10827</strain>
    </source>
</reference>
<sequence>MPRQVYHLRNPIHCLYTTVGSTQENHRKEFHSEEHKFPYNGKKVKTSRREDGKLPCPCGVELHARFSFKKLRALITRPGPHPGPHESPFPDADNQHHAPLQTLPAERHVLTPTPPDTPVLYHTPTHIAPNLSSPLSTHHAMRNSIQQLNIDDTLMAASDLPFSVDENRTKQYGFDMTGVMPSGRDDEGSNVEGAYGMEARRGLNEDITEYE</sequence>
<gene>
    <name evidence="2" type="ORF">F5050DRAFT_1716640</name>
</gene>
<accession>A0ABQ8PWG8</accession>
<evidence type="ECO:0000313" key="3">
    <source>
        <dbReference type="Proteomes" id="UP001163828"/>
    </source>
</evidence>
<keyword evidence="3" id="KW-1185">Reference proteome</keyword>
<comment type="caution">
    <text evidence="2">The sequence shown here is derived from an EMBL/GenBank/DDBJ whole genome shotgun (WGS) entry which is preliminary data.</text>
</comment>
<name>A0ABQ8PWG8_9AGAR</name>
<feature type="non-terminal residue" evidence="2">
    <location>
        <position position="211"/>
    </location>
</feature>
<evidence type="ECO:0000256" key="1">
    <source>
        <dbReference type="SAM" id="MobiDB-lite"/>
    </source>
</evidence>
<dbReference type="Proteomes" id="UP001163828">
    <property type="component" value="Unassembled WGS sequence"/>
</dbReference>
<protein>
    <submittedName>
        <fullName evidence="2">Uncharacterized protein</fullName>
    </submittedName>
</protein>
<feature type="region of interest" description="Disordered" evidence="1">
    <location>
        <begin position="77"/>
        <end position="96"/>
    </location>
</feature>
<dbReference type="EMBL" id="MU791523">
    <property type="protein sequence ID" value="KAJ3990756.1"/>
    <property type="molecule type" value="Genomic_DNA"/>
</dbReference>
<organism evidence="2 3">
    <name type="scientific">Lentinula boryana</name>
    <dbReference type="NCBI Taxonomy" id="40481"/>
    <lineage>
        <taxon>Eukaryota</taxon>
        <taxon>Fungi</taxon>
        <taxon>Dikarya</taxon>
        <taxon>Basidiomycota</taxon>
        <taxon>Agaricomycotina</taxon>
        <taxon>Agaricomycetes</taxon>
        <taxon>Agaricomycetidae</taxon>
        <taxon>Agaricales</taxon>
        <taxon>Marasmiineae</taxon>
        <taxon>Omphalotaceae</taxon>
        <taxon>Lentinula</taxon>
    </lineage>
</organism>
<evidence type="ECO:0000313" key="2">
    <source>
        <dbReference type="EMBL" id="KAJ3990756.1"/>
    </source>
</evidence>
<proteinExistence type="predicted"/>